<gene>
    <name evidence="1" type="ORF">CISG_07776</name>
</gene>
<protein>
    <submittedName>
        <fullName evidence="1">Uncharacterized protein</fullName>
    </submittedName>
</protein>
<reference evidence="2" key="1">
    <citation type="journal article" date="2010" name="Genome Res.">
        <title>Population genomic sequencing of Coccidioides fungi reveals recent hybridization and transposon control.</title>
        <authorList>
            <person name="Neafsey D.E."/>
            <person name="Barker B.M."/>
            <person name="Sharpton T.J."/>
            <person name="Stajich J.E."/>
            <person name="Park D.J."/>
            <person name="Whiston E."/>
            <person name="Hung C.-Y."/>
            <person name="McMahan C."/>
            <person name="White J."/>
            <person name="Sykes S."/>
            <person name="Heiman D."/>
            <person name="Young S."/>
            <person name="Zeng Q."/>
            <person name="Abouelleil A."/>
            <person name="Aftuck L."/>
            <person name="Bessette D."/>
            <person name="Brown A."/>
            <person name="FitzGerald M."/>
            <person name="Lui A."/>
            <person name="Macdonald J.P."/>
            <person name="Priest M."/>
            <person name="Orbach M.J."/>
            <person name="Galgiani J.N."/>
            <person name="Kirkland T.N."/>
            <person name="Cole G.T."/>
            <person name="Birren B.W."/>
            <person name="Henn M.R."/>
            <person name="Taylor J.W."/>
            <person name="Rounsley S.D."/>
        </authorList>
    </citation>
    <scope>NUCLEOTIDE SEQUENCE [LARGE SCALE GENOMIC DNA]</scope>
    <source>
        <strain evidence="2">RMSCC 3703</strain>
    </source>
</reference>
<organism evidence="1 2">
    <name type="scientific">Coccidioides immitis RMSCC 3703</name>
    <dbReference type="NCBI Taxonomy" id="454286"/>
    <lineage>
        <taxon>Eukaryota</taxon>
        <taxon>Fungi</taxon>
        <taxon>Dikarya</taxon>
        <taxon>Ascomycota</taxon>
        <taxon>Pezizomycotina</taxon>
        <taxon>Eurotiomycetes</taxon>
        <taxon>Eurotiomycetidae</taxon>
        <taxon>Onygenales</taxon>
        <taxon>Onygenaceae</taxon>
        <taxon>Coccidioides</taxon>
    </lineage>
</organism>
<dbReference type="AlphaFoldDB" id="A0A0J8TZE5"/>
<evidence type="ECO:0000313" key="1">
    <source>
        <dbReference type="EMBL" id="KMU79372.1"/>
    </source>
</evidence>
<dbReference type="Proteomes" id="UP000054559">
    <property type="component" value="Unassembled WGS sequence"/>
</dbReference>
<accession>A0A0J8TZE5</accession>
<dbReference type="EMBL" id="DS268175">
    <property type="protein sequence ID" value="KMU79372.1"/>
    <property type="molecule type" value="Genomic_DNA"/>
</dbReference>
<proteinExistence type="predicted"/>
<sequence>MPAKTYWCRSEYEVPQTDGPEVFRDLNLWRLCTPSKIHIFQIALDASSAGEFSQRIWMFLGEFDLPRVESGDSDFLRGDRSHLEGVRTCSGNGRPSIGQIRDLVQRRNRIYTTGCAGLSISNLLERLNLRDVRYYAQWQNGPWKNAIAWQWSRIYRIKHCISPGDARALTDHSVSHTDGSDIRDLAGLGNCNMSTAKRFLQSALIEIAKTSYYELPGNYGATISLAFFESSKMNRVARPRPELATSGRFRPRFWDFRRGALTTHLKITSIAPYFMLIHSVLSCPVRGRENLVRMSLILDKACRAQSHNTASLAA</sequence>
<name>A0A0J8TZE5_COCIT</name>
<evidence type="ECO:0000313" key="2">
    <source>
        <dbReference type="Proteomes" id="UP000054559"/>
    </source>
</evidence>